<dbReference type="AlphaFoldDB" id="A0A399F0J3"/>
<dbReference type="RefSeq" id="WP_119275889.1">
    <property type="nucleotide sequence ID" value="NZ_QWLA01000005.1"/>
</dbReference>
<dbReference type="Proteomes" id="UP000265341">
    <property type="component" value="Unassembled WGS sequence"/>
</dbReference>
<evidence type="ECO:0000313" key="1">
    <source>
        <dbReference type="EMBL" id="RIH89156.1"/>
    </source>
</evidence>
<name>A0A399F0J3_9DEIN</name>
<proteinExistence type="predicted"/>
<dbReference type="EMBL" id="QWLA01000005">
    <property type="protein sequence ID" value="RIH89156.1"/>
    <property type="molecule type" value="Genomic_DNA"/>
</dbReference>
<protein>
    <submittedName>
        <fullName evidence="1">Uncharacterized protein</fullName>
    </submittedName>
</protein>
<sequence>MILWLSLYLPSRLNCDSIGVEDGQVVTSLHFPPDWLAVAKSYLPGAPEDLSVMAWMFDVHSGRIKVKDRIPVWGWGDKHKALDELKKALAERGIAW</sequence>
<accession>A0A399F0J3</accession>
<comment type="caution">
    <text evidence="1">The sequence shown here is derived from an EMBL/GenBank/DDBJ whole genome shotgun (WGS) entry which is preliminary data.</text>
</comment>
<organism evidence="1 2">
    <name type="scientific">Calidithermus roseus</name>
    <dbReference type="NCBI Taxonomy" id="1644118"/>
    <lineage>
        <taxon>Bacteria</taxon>
        <taxon>Thermotogati</taxon>
        <taxon>Deinococcota</taxon>
        <taxon>Deinococci</taxon>
        <taxon>Thermales</taxon>
        <taxon>Thermaceae</taxon>
        <taxon>Calidithermus</taxon>
    </lineage>
</organism>
<gene>
    <name evidence="1" type="ORF">Mrose_00542</name>
</gene>
<evidence type="ECO:0000313" key="2">
    <source>
        <dbReference type="Proteomes" id="UP000265341"/>
    </source>
</evidence>
<keyword evidence="2" id="KW-1185">Reference proteome</keyword>
<reference evidence="1 2" key="1">
    <citation type="submission" date="2018-08" db="EMBL/GenBank/DDBJ databases">
        <title>Meiothermus roseus NBRC 110900 genome sequencing project.</title>
        <authorList>
            <person name="Da Costa M.S."/>
            <person name="Albuquerque L."/>
            <person name="Raposo P."/>
            <person name="Froufe H.J.C."/>
            <person name="Barroso C.S."/>
            <person name="Egas C."/>
        </authorList>
    </citation>
    <scope>NUCLEOTIDE SEQUENCE [LARGE SCALE GENOMIC DNA]</scope>
    <source>
        <strain evidence="1 2">NBRC 110900</strain>
    </source>
</reference>
<dbReference type="OrthoDB" id="34458at2"/>